<dbReference type="GeneID" id="14908217"/>
<keyword evidence="3" id="KW-1185">Reference proteome</keyword>
<dbReference type="RefSeq" id="XP_004035551.1">
    <property type="nucleotide sequence ID" value="XM_004035503.1"/>
</dbReference>
<feature type="signal peptide" evidence="1">
    <location>
        <begin position="1"/>
        <end position="17"/>
    </location>
</feature>
<dbReference type="AlphaFoldDB" id="G0QRT1"/>
<evidence type="ECO:0000313" key="2">
    <source>
        <dbReference type="EMBL" id="EGR32065.1"/>
    </source>
</evidence>
<dbReference type="OrthoDB" id="10670982at2759"/>
<feature type="chain" id="PRO_5003407880" evidence="1">
    <location>
        <begin position="18"/>
        <end position="137"/>
    </location>
</feature>
<evidence type="ECO:0000313" key="3">
    <source>
        <dbReference type="Proteomes" id="UP000008983"/>
    </source>
</evidence>
<evidence type="ECO:0000256" key="1">
    <source>
        <dbReference type="SAM" id="SignalP"/>
    </source>
</evidence>
<keyword evidence="1" id="KW-0732">Signal</keyword>
<dbReference type="EMBL" id="GL983799">
    <property type="protein sequence ID" value="EGR32065.1"/>
    <property type="molecule type" value="Genomic_DNA"/>
</dbReference>
<name>G0QRT1_ICHMU</name>
<proteinExistence type="predicted"/>
<dbReference type="InParanoid" id="G0QRT1"/>
<gene>
    <name evidence="2" type="ORF">IMG5_097410</name>
</gene>
<protein>
    <submittedName>
        <fullName evidence="2">Uncharacterized protein</fullName>
    </submittedName>
</protein>
<dbReference type="Proteomes" id="UP000008983">
    <property type="component" value="Unassembled WGS sequence"/>
</dbReference>
<dbReference type="eggNOG" id="ENOG502R2WS">
    <property type="taxonomic scope" value="Eukaryota"/>
</dbReference>
<organism evidence="2 3">
    <name type="scientific">Ichthyophthirius multifiliis</name>
    <name type="common">White spot disease agent</name>
    <name type="synonym">Ich</name>
    <dbReference type="NCBI Taxonomy" id="5932"/>
    <lineage>
        <taxon>Eukaryota</taxon>
        <taxon>Sar</taxon>
        <taxon>Alveolata</taxon>
        <taxon>Ciliophora</taxon>
        <taxon>Intramacronucleata</taxon>
        <taxon>Oligohymenophorea</taxon>
        <taxon>Hymenostomatida</taxon>
        <taxon>Ophryoglenina</taxon>
        <taxon>Ichthyophthirius</taxon>
    </lineage>
</organism>
<sequence length="137" mass="16058">MLIICSVFYWAIMDILTIETQVVDKQNIISEKPIVQTIVVNNNVKAQIVPIQNTKYEMLTGILKREDLQTFLNQNSNWFDSFKEKINIFAQSVRTITDVYRKELLSVRKEAMMEKASLMQTVIPQKYRNGKNQQKIQ</sequence>
<accession>G0QRT1</accession>
<reference evidence="2 3" key="1">
    <citation type="submission" date="2011-07" db="EMBL/GenBank/DDBJ databases">
        <authorList>
            <person name="Coyne R."/>
            <person name="Brami D."/>
            <person name="Johnson J."/>
            <person name="Hostetler J."/>
            <person name="Hannick L."/>
            <person name="Clark T."/>
            <person name="Cassidy-Hanley D."/>
            <person name="Inman J."/>
        </authorList>
    </citation>
    <scope>NUCLEOTIDE SEQUENCE [LARGE SCALE GENOMIC DNA]</scope>
    <source>
        <strain evidence="2 3">G5</strain>
    </source>
</reference>